<evidence type="ECO:0000256" key="1">
    <source>
        <dbReference type="SAM" id="MobiDB-lite"/>
    </source>
</evidence>
<reference evidence="2 3" key="1">
    <citation type="submission" date="2022-12" db="EMBL/GenBank/DDBJ databases">
        <title>Genomic features and morphological characterization of a novel Knufia sp. strain isolated from spacecraft assembly facility.</title>
        <authorList>
            <person name="Teixeira M."/>
            <person name="Chander A.M."/>
            <person name="Stajich J.E."/>
            <person name="Venkateswaran K."/>
        </authorList>
    </citation>
    <scope>NUCLEOTIDE SEQUENCE [LARGE SCALE GENOMIC DNA]</scope>
    <source>
        <strain evidence="2 3">FJI-L2-BK-P2</strain>
    </source>
</reference>
<organism evidence="2 3">
    <name type="scientific">Knufia fluminis</name>
    <dbReference type="NCBI Taxonomy" id="191047"/>
    <lineage>
        <taxon>Eukaryota</taxon>
        <taxon>Fungi</taxon>
        <taxon>Dikarya</taxon>
        <taxon>Ascomycota</taxon>
        <taxon>Pezizomycotina</taxon>
        <taxon>Eurotiomycetes</taxon>
        <taxon>Chaetothyriomycetidae</taxon>
        <taxon>Chaetothyriales</taxon>
        <taxon>Trichomeriaceae</taxon>
        <taxon>Knufia</taxon>
    </lineage>
</organism>
<dbReference type="AlphaFoldDB" id="A0AAN8EE09"/>
<evidence type="ECO:0000313" key="3">
    <source>
        <dbReference type="Proteomes" id="UP001316803"/>
    </source>
</evidence>
<dbReference type="Proteomes" id="UP001316803">
    <property type="component" value="Unassembled WGS sequence"/>
</dbReference>
<proteinExistence type="predicted"/>
<evidence type="ECO:0000313" key="2">
    <source>
        <dbReference type="EMBL" id="KAK5953298.1"/>
    </source>
</evidence>
<protein>
    <submittedName>
        <fullName evidence="2">Uncharacterized protein</fullName>
    </submittedName>
</protein>
<dbReference type="EMBL" id="JAKLMC020000012">
    <property type="protein sequence ID" value="KAK5953298.1"/>
    <property type="molecule type" value="Genomic_DNA"/>
</dbReference>
<accession>A0AAN8EE09</accession>
<name>A0AAN8EE09_9EURO</name>
<gene>
    <name evidence="2" type="ORF">OHC33_005866</name>
</gene>
<feature type="compositionally biased region" description="Basic and acidic residues" evidence="1">
    <location>
        <begin position="39"/>
        <end position="56"/>
    </location>
</feature>
<comment type="caution">
    <text evidence="2">The sequence shown here is derived from an EMBL/GenBank/DDBJ whole genome shotgun (WGS) entry which is preliminary data.</text>
</comment>
<keyword evidence="3" id="KW-1185">Reference proteome</keyword>
<feature type="compositionally biased region" description="Polar residues" evidence="1">
    <location>
        <begin position="115"/>
        <end position="127"/>
    </location>
</feature>
<feature type="compositionally biased region" description="Polar residues" evidence="1">
    <location>
        <begin position="67"/>
        <end position="85"/>
    </location>
</feature>
<sequence length="284" mass="31648">MAQPQPRVFPVLGSAECESAQQRFENLPNRLATASDSGPPERSDDNAVNPEPHRQPMEVALPRTDIIESSTGPSQATIVIQSTDQLPPRDFSRLEERFQHRKRDKFTPSGPTLEFQGSENGQPSTSDAPVRVTMSDAPETFNMALIEINRALAESLYRSKLIVASAFTSFARDRLLDLNTLALHSSHLIAGGVRSGPWLKKEVEDIQADVRDEAERSARFGELIEDARREYGAYRKLCLACGHEAQLKNLFPWSKKAEGKEEELEAELLKWILSEPSRARGVGL</sequence>
<feature type="region of interest" description="Disordered" evidence="1">
    <location>
        <begin position="22"/>
        <end position="129"/>
    </location>
</feature>